<protein>
    <recommendedName>
        <fullName evidence="4">Enkurin domain-containing protein</fullName>
    </recommendedName>
</protein>
<dbReference type="OrthoDB" id="308210at2759"/>
<evidence type="ECO:0008006" key="4">
    <source>
        <dbReference type="Google" id="ProtNLM"/>
    </source>
</evidence>
<dbReference type="AlphaFoldDB" id="A0C534"/>
<dbReference type="EMBL" id="CT868041">
    <property type="protein sequence ID" value="CAK65901.1"/>
    <property type="molecule type" value="Genomic_DNA"/>
</dbReference>
<reference evidence="2 3" key="1">
    <citation type="journal article" date="2006" name="Nature">
        <title>Global trends of whole-genome duplications revealed by the ciliate Paramecium tetraurelia.</title>
        <authorList>
            <consortium name="Genoscope"/>
            <person name="Aury J.-M."/>
            <person name="Jaillon O."/>
            <person name="Duret L."/>
            <person name="Noel B."/>
            <person name="Jubin C."/>
            <person name="Porcel B.M."/>
            <person name="Segurens B."/>
            <person name="Daubin V."/>
            <person name="Anthouard V."/>
            <person name="Aiach N."/>
            <person name="Arnaiz O."/>
            <person name="Billaut A."/>
            <person name="Beisson J."/>
            <person name="Blanc I."/>
            <person name="Bouhouche K."/>
            <person name="Camara F."/>
            <person name="Duharcourt S."/>
            <person name="Guigo R."/>
            <person name="Gogendeau D."/>
            <person name="Katinka M."/>
            <person name="Keller A.-M."/>
            <person name="Kissmehl R."/>
            <person name="Klotz C."/>
            <person name="Koll F."/>
            <person name="Le Moue A."/>
            <person name="Lepere C."/>
            <person name="Malinsky S."/>
            <person name="Nowacki M."/>
            <person name="Nowak J.K."/>
            <person name="Plattner H."/>
            <person name="Poulain J."/>
            <person name="Ruiz F."/>
            <person name="Serrano V."/>
            <person name="Zagulski M."/>
            <person name="Dessen P."/>
            <person name="Betermier M."/>
            <person name="Weissenbach J."/>
            <person name="Scarpelli C."/>
            <person name="Schachter V."/>
            <person name="Sperling L."/>
            <person name="Meyer E."/>
            <person name="Cohen J."/>
            <person name="Wincker P."/>
        </authorList>
    </citation>
    <scope>NUCLEOTIDE SEQUENCE [LARGE SCALE GENOMIC DNA]</scope>
    <source>
        <strain evidence="2 3">Stock d4-2</strain>
    </source>
</reference>
<proteinExistence type="inferred from homology"/>
<dbReference type="RefSeq" id="XP_001433298.1">
    <property type="nucleotide sequence ID" value="XM_001433261.1"/>
</dbReference>
<dbReference type="KEGG" id="ptm:GSPATT00006400001"/>
<sequence length="190" mass="22475">MNIWNKNEIITPVSEYQLMKVKLLSINKSYQKHLHQIIKIKATPVQVDQPYMRKKQVCSLKKVREDPTIKKALVSRILEINHCPSYYGKLDTSDIPRPSNLGQKIIDMKRLIEDNESIERRLRQTSSVISFDKIKKEYKQSKKYLKNITQNSRRIYNCFLPQHFRSETPVQSRTVDISIRKHNKTPLPKV</sequence>
<keyword evidence="3" id="KW-1185">Reference proteome</keyword>
<organism evidence="2 3">
    <name type="scientific">Paramecium tetraurelia</name>
    <dbReference type="NCBI Taxonomy" id="5888"/>
    <lineage>
        <taxon>Eukaryota</taxon>
        <taxon>Sar</taxon>
        <taxon>Alveolata</taxon>
        <taxon>Ciliophora</taxon>
        <taxon>Intramacronucleata</taxon>
        <taxon>Oligohymenophorea</taxon>
        <taxon>Peniculida</taxon>
        <taxon>Parameciidae</taxon>
        <taxon>Paramecium</taxon>
    </lineage>
</organism>
<dbReference type="Pfam" id="PF13879">
    <property type="entry name" value="Hmw_CFAP97"/>
    <property type="match status" value="1"/>
</dbReference>
<dbReference type="HOGENOM" id="CLU_1430577_0_0_1"/>
<evidence type="ECO:0000313" key="2">
    <source>
        <dbReference type="EMBL" id="CAK65901.1"/>
    </source>
</evidence>
<dbReference type="GeneID" id="5019083"/>
<evidence type="ECO:0000256" key="1">
    <source>
        <dbReference type="ARBA" id="ARBA00008315"/>
    </source>
</evidence>
<accession>A0C534</accession>
<comment type="similarity">
    <text evidence="1">Belongs to the CFAP97 family.</text>
</comment>
<dbReference type="eggNOG" id="ENOG502SYH9">
    <property type="taxonomic scope" value="Eukaryota"/>
</dbReference>
<dbReference type="InterPro" id="IPR029488">
    <property type="entry name" value="Hmw/CFAP97"/>
</dbReference>
<name>A0C534_PARTE</name>
<evidence type="ECO:0000313" key="3">
    <source>
        <dbReference type="Proteomes" id="UP000000600"/>
    </source>
</evidence>
<dbReference type="OMA" id="IYNCFLP"/>
<gene>
    <name evidence="2" type="ORF">GSPATT00006400001</name>
</gene>
<dbReference type="InParanoid" id="A0C534"/>
<dbReference type="Proteomes" id="UP000000600">
    <property type="component" value="Unassembled WGS sequence"/>
</dbReference>